<evidence type="ECO:0000313" key="2">
    <source>
        <dbReference type="Proteomes" id="UP000828048"/>
    </source>
</evidence>
<comment type="caution">
    <text evidence="1">The sequence shown here is derived from an EMBL/GenBank/DDBJ whole genome shotgun (WGS) entry which is preliminary data.</text>
</comment>
<sequence length="156" mass="17159">MAEKAADEEIPSTTLSIPSSEEDPPTTDGVEEKPTETDNDVDTTVVDQPKKRRRKNCPTSLDKFETIKQSAINNSGFSFTFDTAFCSTPDSTPKFGSFDITRCTQIQPKSEVNKTRSEELQREEEAEDEEKSEASTSIVVGEVIRSVDGVVESGVD</sequence>
<gene>
    <name evidence="1" type="ORF">Vadar_030225</name>
</gene>
<organism evidence="1 2">
    <name type="scientific">Vaccinium darrowii</name>
    <dbReference type="NCBI Taxonomy" id="229202"/>
    <lineage>
        <taxon>Eukaryota</taxon>
        <taxon>Viridiplantae</taxon>
        <taxon>Streptophyta</taxon>
        <taxon>Embryophyta</taxon>
        <taxon>Tracheophyta</taxon>
        <taxon>Spermatophyta</taxon>
        <taxon>Magnoliopsida</taxon>
        <taxon>eudicotyledons</taxon>
        <taxon>Gunneridae</taxon>
        <taxon>Pentapetalae</taxon>
        <taxon>asterids</taxon>
        <taxon>Ericales</taxon>
        <taxon>Ericaceae</taxon>
        <taxon>Vaccinioideae</taxon>
        <taxon>Vaccinieae</taxon>
        <taxon>Vaccinium</taxon>
    </lineage>
</organism>
<dbReference type="Proteomes" id="UP000828048">
    <property type="component" value="Chromosome 1"/>
</dbReference>
<evidence type="ECO:0000313" key="1">
    <source>
        <dbReference type="EMBL" id="KAH7844648.1"/>
    </source>
</evidence>
<keyword evidence="2" id="KW-1185">Reference proteome</keyword>
<protein>
    <submittedName>
        <fullName evidence="1">Uncharacterized protein</fullName>
    </submittedName>
</protein>
<accession>A0ACB7XUB7</accession>
<reference evidence="1 2" key="1">
    <citation type="journal article" date="2021" name="Hortic Res">
        <title>High-quality reference genome and annotation aids understanding of berry development for evergreen blueberry (Vaccinium darrowii).</title>
        <authorList>
            <person name="Yu J."/>
            <person name="Hulse-Kemp A.M."/>
            <person name="Babiker E."/>
            <person name="Staton M."/>
        </authorList>
    </citation>
    <scope>NUCLEOTIDE SEQUENCE [LARGE SCALE GENOMIC DNA]</scope>
    <source>
        <strain evidence="2">cv. NJ 8807/NJ 8810</strain>
        <tissue evidence="1">Young leaf</tissue>
    </source>
</reference>
<name>A0ACB7XUB7_9ERIC</name>
<dbReference type="EMBL" id="CM037151">
    <property type="protein sequence ID" value="KAH7844648.1"/>
    <property type="molecule type" value="Genomic_DNA"/>
</dbReference>
<proteinExistence type="predicted"/>